<accession>A0A5B7EWH5</accession>
<keyword evidence="2" id="KW-1185">Reference proteome</keyword>
<reference evidence="1 2" key="1">
    <citation type="submission" date="2019-05" db="EMBL/GenBank/DDBJ databases">
        <title>Another draft genome of Portunus trituberculatus and its Hox gene families provides insights of decapod evolution.</title>
        <authorList>
            <person name="Jeong J.-H."/>
            <person name="Song I."/>
            <person name="Kim S."/>
            <person name="Choi T."/>
            <person name="Kim D."/>
            <person name="Ryu S."/>
            <person name="Kim W."/>
        </authorList>
    </citation>
    <scope>NUCLEOTIDE SEQUENCE [LARGE SCALE GENOMIC DNA]</scope>
    <source>
        <tissue evidence="1">Muscle</tissue>
    </source>
</reference>
<dbReference type="EMBL" id="VSRR010003809">
    <property type="protein sequence ID" value="MPC37536.1"/>
    <property type="molecule type" value="Genomic_DNA"/>
</dbReference>
<evidence type="ECO:0000313" key="1">
    <source>
        <dbReference type="EMBL" id="MPC37536.1"/>
    </source>
</evidence>
<protein>
    <submittedName>
        <fullName evidence="1">Uncharacterized protein</fullName>
    </submittedName>
</protein>
<proteinExistence type="predicted"/>
<name>A0A5B7EWH5_PORTR</name>
<organism evidence="1 2">
    <name type="scientific">Portunus trituberculatus</name>
    <name type="common">Swimming crab</name>
    <name type="synonym">Neptunus trituberculatus</name>
    <dbReference type="NCBI Taxonomy" id="210409"/>
    <lineage>
        <taxon>Eukaryota</taxon>
        <taxon>Metazoa</taxon>
        <taxon>Ecdysozoa</taxon>
        <taxon>Arthropoda</taxon>
        <taxon>Crustacea</taxon>
        <taxon>Multicrustacea</taxon>
        <taxon>Malacostraca</taxon>
        <taxon>Eumalacostraca</taxon>
        <taxon>Eucarida</taxon>
        <taxon>Decapoda</taxon>
        <taxon>Pleocyemata</taxon>
        <taxon>Brachyura</taxon>
        <taxon>Eubrachyura</taxon>
        <taxon>Portunoidea</taxon>
        <taxon>Portunidae</taxon>
        <taxon>Portuninae</taxon>
        <taxon>Portunus</taxon>
    </lineage>
</organism>
<sequence>MFHRVNVITFNNAKQRKSEGSAIKFLVYFTQCVCDKNKTPAACAKLPRPPSGHELAIKIPTQDFLDHIIPVQSSKSNDSVHYIQYNTYAPAYRVCREAHHLTLSCDTAHLIK</sequence>
<dbReference type="AlphaFoldDB" id="A0A5B7EWH5"/>
<gene>
    <name evidence="1" type="ORF">E2C01_031020</name>
</gene>
<evidence type="ECO:0000313" key="2">
    <source>
        <dbReference type="Proteomes" id="UP000324222"/>
    </source>
</evidence>
<dbReference type="Proteomes" id="UP000324222">
    <property type="component" value="Unassembled WGS sequence"/>
</dbReference>
<comment type="caution">
    <text evidence="1">The sequence shown here is derived from an EMBL/GenBank/DDBJ whole genome shotgun (WGS) entry which is preliminary data.</text>
</comment>